<reference evidence="1" key="1">
    <citation type="submission" date="2017-06" db="EMBL/GenBank/DDBJ databases">
        <title>Novel phages from South African skin metaviromes.</title>
        <authorList>
            <person name="van Zyl L.J."/>
            <person name="Abrahams Y."/>
            <person name="Stander E.A."/>
            <person name="Kirby B.M."/>
            <person name="Clavaud C."/>
            <person name="Farcet C."/>
            <person name="Breton L."/>
            <person name="Trindade M.I."/>
        </authorList>
    </citation>
    <scope>NUCLEOTIDE SEQUENCE</scope>
</reference>
<accession>A0A2H4J1Y7</accession>
<sequence length="76" mass="8821">MNRNLITSYLDIENIDSLTLKLVNDEKILIRKLATDHTGNDYIHVLEPKDRVIDLNKVIYFNINTTNNVGTDFFPN</sequence>
<name>A0A2H4J1Y7_9CAUD</name>
<evidence type="ECO:0000313" key="1">
    <source>
        <dbReference type="EMBL" id="ASN69075.1"/>
    </source>
</evidence>
<proteinExistence type="predicted"/>
<dbReference type="EMBL" id="MF417885">
    <property type="protein sequence ID" value="ASN69075.1"/>
    <property type="molecule type" value="Genomic_DNA"/>
</dbReference>
<protein>
    <submittedName>
        <fullName evidence="1">Uncharacterized protein</fullName>
    </submittedName>
</protein>
<gene>
    <name evidence="1" type="ORF">3S9_36</name>
</gene>
<organism evidence="1">
    <name type="scientific">uncultured Caudovirales phage</name>
    <dbReference type="NCBI Taxonomy" id="2100421"/>
    <lineage>
        <taxon>Viruses</taxon>
        <taxon>Duplodnaviria</taxon>
        <taxon>Heunggongvirae</taxon>
        <taxon>Uroviricota</taxon>
        <taxon>Caudoviricetes</taxon>
        <taxon>Peduoviridae</taxon>
        <taxon>Maltschvirus</taxon>
        <taxon>Maltschvirus maltsch</taxon>
    </lineage>
</organism>